<dbReference type="InterPro" id="IPR019446">
    <property type="entry name" value="BMT5-like"/>
</dbReference>
<dbReference type="RefSeq" id="WP_057180108.1">
    <property type="nucleotide sequence ID" value="NZ_BDQM01000011.1"/>
</dbReference>
<sequence length="265" mass="30933">MYINPAWRILTIGDGDLSFSHSLLKNYRPHVLTATIFDEYSSLSAKYGATHFQQLAAQGCKVLTGFDVTNNQTWGELGKYQYDAVFFQFPLLSAFNSAEDFKQQCLNVSVNTLHRRLLRTYLLNCFDYFLDSHGAQLAFITSKDVKPYRQWHIEQSLTLHSDIHYLGSMPFDIEKFPGYKIRNVDRDKYVKDTQGITYVFSRRISSELEDKISKPNYLGEGYCPYCRVGPFYTEQDKQHHLASKKHQKMAHFEQQWLDDVAQFEQ</sequence>
<keyword evidence="3" id="KW-1185">Reference proteome</keyword>
<reference evidence="2 3" key="1">
    <citation type="submission" date="2017-06" db="EMBL/GenBank/DDBJ databases">
        <title>Whole Genome Sequences of Colwellia marinimaniae MTCD1.</title>
        <authorList>
            <person name="Kusumoto H."/>
            <person name="Inoue M."/>
            <person name="Tanikawa K."/>
            <person name="Maeji H."/>
            <person name="Cameron J.H."/>
            <person name="Bartlett D.H."/>
        </authorList>
    </citation>
    <scope>NUCLEOTIDE SEQUENCE [LARGE SCALE GENOMIC DNA]</scope>
    <source>
        <strain evidence="2 3">MTCD1</strain>
    </source>
</reference>
<organism evidence="2 3">
    <name type="scientific">Colwellia marinimaniae</name>
    <dbReference type="NCBI Taxonomy" id="1513592"/>
    <lineage>
        <taxon>Bacteria</taxon>
        <taxon>Pseudomonadati</taxon>
        <taxon>Pseudomonadota</taxon>
        <taxon>Gammaproteobacteria</taxon>
        <taxon>Alteromonadales</taxon>
        <taxon>Colwelliaceae</taxon>
        <taxon>Colwellia</taxon>
    </lineage>
</organism>
<feature type="domain" description="25S rRNA (uridine-N(3))-methyltransferase BMT5-like" evidence="1">
    <location>
        <begin position="10"/>
        <end position="182"/>
    </location>
</feature>
<dbReference type="Proteomes" id="UP000197068">
    <property type="component" value="Unassembled WGS sequence"/>
</dbReference>
<protein>
    <recommendedName>
        <fullName evidence="1">25S rRNA (uridine-N(3))-methyltransferase BMT5-like domain-containing protein</fullName>
    </recommendedName>
</protein>
<evidence type="ECO:0000259" key="1">
    <source>
        <dbReference type="Pfam" id="PF10354"/>
    </source>
</evidence>
<dbReference type="PANTHER" id="PTHR11538">
    <property type="entry name" value="PHENYLALANYL-TRNA SYNTHETASE"/>
    <property type="match status" value="1"/>
</dbReference>
<accession>A0ABQ0MUR3</accession>
<name>A0ABQ0MUR3_9GAMM</name>
<evidence type="ECO:0000313" key="2">
    <source>
        <dbReference type="EMBL" id="GAW96090.1"/>
    </source>
</evidence>
<gene>
    <name evidence="2" type="ORF">MTCD1_01700</name>
</gene>
<evidence type="ECO:0000313" key="3">
    <source>
        <dbReference type="Proteomes" id="UP000197068"/>
    </source>
</evidence>
<dbReference type="PANTHER" id="PTHR11538:SF26">
    <property type="entry name" value="FERREDOXIN-FOLD ANTICODON-BINDING DOMAIN-CONTAINING PROTEIN 1"/>
    <property type="match status" value="1"/>
</dbReference>
<dbReference type="EMBL" id="BDQM01000011">
    <property type="protein sequence ID" value="GAW96090.1"/>
    <property type="molecule type" value="Genomic_DNA"/>
</dbReference>
<comment type="caution">
    <text evidence="2">The sequence shown here is derived from an EMBL/GenBank/DDBJ whole genome shotgun (WGS) entry which is preliminary data.</text>
</comment>
<proteinExistence type="predicted"/>
<dbReference type="Pfam" id="PF10354">
    <property type="entry name" value="BMT5-like"/>
    <property type="match status" value="1"/>
</dbReference>